<evidence type="ECO:0008006" key="3">
    <source>
        <dbReference type="Google" id="ProtNLM"/>
    </source>
</evidence>
<sequence>MTVPGAEQLLNLWERHHAAHPLRRALALLEAAWPQADALAWAQVPVGVRDAWLLRLFEELFGPQLRTVADCPRCGERLEADFLAADIRSREPAPPAQPLHWQGAGCSAAYRLPTTEDLLQAAAAGADAKRALLRRCIVQARQGRRTIAPEALPDDAAAGIADAMAAADPDADVRLGLSCPACGHAWRLGFDIVAYFWGELSDWARRTLAEVDRLARAYGWSEQEILRLSPTRRQLYLELLRA</sequence>
<organism evidence="1 2">
    <name type="scientific">Tahibacter harae</name>
    <dbReference type="NCBI Taxonomy" id="2963937"/>
    <lineage>
        <taxon>Bacteria</taxon>
        <taxon>Pseudomonadati</taxon>
        <taxon>Pseudomonadota</taxon>
        <taxon>Gammaproteobacteria</taxon>
        <taxon>Lysobacterales</taxon>
        <taxon>Rhodanobacteraceae</taxon>
        <taxon>Tahibacter</taxon>
    </lineage>
</organism>
<comment type="caution">
    <text evidence="1">The sequence shown here is derived from an EMBL/GenBank/DDBJ whole genome shotgun (WGS) entry which is preliminary data.</text>
</comment>
<dbReference type="RefSeq" id="WP_255913931.1">
    <property type="nucleotide sequence ID" value="NZ_JANFQO010000007.1"/>
</dbReference>
<dbReference type="EMBL" id="JANFQO010000007">
    <property type="protein sequence ID" value="MCQ4164915.1"/>
    <property type="molecule type" value="Genomic_DNA"/>
</dbReference>
<dbReference type="Proteomes" id="UP001165498">
    <property type="component" value="Unassembled WGS sequence"/>
</dbReference>
<gene>
    <name evidence="1" type="ORF">NM961_09360</name>
</gene>
<proteinExistence type="predicted"/>
<name>A0ABT1QRI6_9GAMM</name>
<reference evidence="1" key="1">
    <citation type="submission" date="2022-07" db="EMBL/GenBank/DDBJ databases">
        <title>Tahibacter sp., a new gammaproteobacterium isolated from the silt sample collected at pig farm.</title>
        <authorList>
            <person name="Chen H."/>
        </authorList>
    </citation>
    <scope>NUCLEOTIDE SEQUENCE</scope>
    <source>
        <strain evidence="1">P2K</strain>
    </source>
</reference>
<evidence type="ECO:0000313" key="1">
    <source>
        <dbReference type="EMBL" id="MCQ4164915.1"/>
    </source>
</evidence>
<protein>
    <recommendedName>
        <fullName evidence="3">Phage baseplate protein</fullName>
    </recommendedName>
</protein>
<accession>A0ABT1QRI6</accession>
<keyword evidence="2" id="KW-1185">Reference proteome</keyword>
<evidence type="ECO:0000313" key="2">
    <source>
        <dbReference type="Proteomes" id="UP001165498"/>
    </source>
</evidence>